<evidence type="ECO:0008006" key="3">
    <source>
        <dbReference type="Google" id="ProtNLM"/>
    </source>
</evidence>
<evidence type="ECO:0000313" key="2">
    <source>
        <dbReference type="Proteomes" id="UP000828390"/>
    </source>
</evidence>
<reference evidence="1" key="2">
    <citation type="submission" date="2020-11" db="EMBL/GenBank/DDBJ databases">
        <authorList>
            <person name="McCartney M.A."/>
            <person name="Auch B."/>
            <person name="Kono T."/>
            <person name="Mallez S."/>
            <person name="Becker A."/>
            <person name="Gohl D.M."/>
            <person name="Silverstein K.A.T."/>
            <person name="Koren S."/>
            <person name="Bechman K.B."/>
            <person name="Herman A."/>
            <person name="Abrahante J.E."/>
            <person name="Garbe J."/>
        </authorList>
    </citation>
    <scope>NUCLEOTIDE SEQUENCE</scope>
    <source>
        <strain evidence="1">Duluth1</strain>
        <tissue evidence="1">Whole animal</tissue>
    </source>
</reference>
<organism evidence="1 2">
    <name type="scientific">Dreissena polymorpha</name>
    <name type="common">Zebra mussel</name>
    <name type="synonym">Mytilus polymorpha</name>
    <dbReference type="NCBI Taxonomy" id="45954"/>
    <lineage>
        <taxon>Eukaryota</taxon>
        <taxon>Metazoa</taxon>
        <taxon>Spiralia</taxon>
        <taxon>Lophotrochozoa</taxon>
        <taxon>Mollusca</taxon>
        <taxon>Bivalvia</taxon>
        <taxon>Autobranchia</taxon>
        <taxon>Heteroconchia</taxon>
        <taxon>Euheterodonta</taxon>
        <taxon>Imparidentia</taxon>
        <taxon>Neoheterodontei</taxon>
        <taxon>Myida</taxon>
        <taxon>Dreissenoidea</taxon>
        <taxon>Dreissenidae</taxon>
        <taxon>Dreissena</taxon>
    </lineage>
</organism>
<evidence type="ECO:0000313" key="1">
    <source>
        <dbReference type="EMBL" id="KAH3836176.1"/>
    </source>
</evidence>
<reference evidence="1" key="1">
    <citation type="journal article" date="2019" name="bioRxiv">
        <title>The Genome of the Zebra Mussel, Dreissena polymorpha: A Resource for Invasive Species Research.</title>
        <authorList>
            <person name="McCartney M.A."/>
            <person name="Auch B."/>
            <person name="Kono T."/>
            <person name="Mallez S."/>
            <person name="Zhang Y."/>
            <person name="Obille A."/>
            <person name="Becker A."/>
            <person name="Abrahante J.E."/>
            <person name="Garbe J."/>
            <person name="Badalamenti J.P."/>
            <person name="Herman A."/>
            <person name="Mangelson H."/>
            <person name="Liachko I."/>
            <person name="Sullivan S."/>
            <person name="Sone E.D."/>
            <person name="Koren S."/>
            <person name="Silverstein K.A.T."/>
            <person name="Beckman K.B."/>
            <person name="Gohl D.M."/>
        </authorList>
    </citation>
    <scope>NUCLEOTIDE SEQUENCE</scope>
    <source>
        <strain evidence="1">Duluth1</strain>
        <tissue evidence="1">Whole animal</tissue>
    </source>
</reference>
<protein>
    <recommendedName>
        <fullName evidence="3">Tesmin/TSO1-like CXC domain-containing protein</fullName>
    </recommendedName>
</protein>
<sequence>MRVEVNQAPKMYVGTKGLTGSTHHAVYSRGSAVDLTHDQIASSPYHYIQFRAVCGNKIRSLLSEFDPVLGELFKRPYIEDSTKTLRPATRQLYNVLLDPSIRLHTDQNNNSAPTCDRVTSVEDPSQVIVNCSCTAGCSDSLCNCCISGVTCTEGICGCVGCCNPLNVLHQLGLPTAQARTDPCLMENIYQISRLDCYVKTRLTLECCGLGILLFNCIPGEFQCPNPTCRARYKYSWCSAQLCNEDVMPRNHCLKCARCTDYRNLHCQNCNVCYFAGLCKTFKCPMCHNKEGACSSPEPDESEMDSDSEA</sequence>
<accession>A0A9D4QM28</accession>
<keyword evidence="2" id="KW-1185">Reference proteome</keyword>
<name>A0A9D4QM28_DREPO</name>
<comment type="caution">
    <text evidence="1">The sequence shown here is derived from an EMBL/GenBank/DDBJ whole genome shotgun (WGS) entry which is preliminary data.</text>
</comment>
<gene>
    <name evidence="1" type="ORF">DPMN_109546</name>
</gene>
<dbReference type="EMBL" id="JAIWYP010000004">
    <property type="protein sequence ID" value="KAH3836176.1"/>
    <property type="molecule type" value="Genomic_DNA"/>
</dbReference>
<dbReference type="AlphaFoldDB" id="A0A9D4QM28"/>
<dbReference type="Proteomes" id="UP000828390">
    <property type="component" value="Unassembled WGS sequence"/>
</dbReference>
<proteinExistence type="predicted"/>